<organism evidence="2 3">
    <name type="scientific">Mugilogobius chulae</name>
    <name type="common">yellowstripe goby</name>
    <dbReference type="NCBI Taxonomy" id="88201"/>
    <lineage>
        <taxon>Eukaryota</taxon>
        <taxon>Metazoa</taxon>
        <taxon>Chordata</taxon>
        <taxon>Craniata</taxon>
        <taxon>Vertebrata</taxon>
        <taxon>Euteleostomi</taxon>
        <taxon>Actinopterygii</taxon>
        <taxon>Neopterygii</taxon>
        <taxon>Teleostei</taxon>
        <taxon>Neoteleostei</taxon>
        <taxon>Acanthomorphata</taxon>
        <taxon>Gobiaria</taxon>
        <taxon>Gobiiformes</taxon>
        <taxon>Gobioidei</taxon>
        <taxon>Gobiidae</taxon>
        <taxon>Gobionellinae</taxon>
        <taxon>Mugilogobius</taxon>
    </lineage>
</organism>
<evidence type="ECO:0000313" key="3">
    <source>
        <dbReference type="Proteomes" id="UP001460270"/>
    </source>
</evidence>
<evidence type="ECO:0000313" key="2">
    <source>
        <dbReference type="EMBL" id="KAK7933989.1"/>
    </source>
</evidence>
<feature type="compositionally biased region" description="Low complexity" evidence="1">
    <location>
        <begin position="48"/>
        <end position="95"/>
    </location>
</feature>
<name>A0AAW0PSD3_9GOBI</name>
<comment type="caution">
    <text evidence="2">The sequence shown here is derived from an EMBL/GenBank/DDBJ whole genome shotgun (WGS) entry which is preliminary data.</text>
</comment>
<evidence type="ECO:0000256" key="1">
    <source>
        <dbReference type="SAM" id="MobiDB-lite"/>
    </source>
</evidence>
<gene>
    <name evidence="2" type="ORF">WMY93_004885</name>
</gene>
<sequence length="225" mass="23870">MNELFVTLGWSRCQAPCRCLLPLCPSTACSGASPAAAAAAVSPQQQQQQCLPSSSSSTSPAAAAVPPQKQQHLPSSSSSTSPAAAAAPPQQQQQQHGAVLSALSAAHCLCEDGRQSEGGRQVVLVLCLGEPWICSLMLAQPVLMARGYGRDAASRRQVLMPQARFSRAVKLPIGPTHTHAFSYNRQEKAARCEHHGEVQLLHERGPLQQKHLEDLPCDGDASNVK</sequence>
<dbReference type="Proteomes" id="UP001460270">
    <property type="component" value="Unassembled WGS sequence"/>
</dbReference>
<protein>
    <submittedName>
        <fullName evidence="2">Uncharacterized protein</fullName>
    </submittedName>
</protein>
<reference evidence="3" key="1">
    <citation type="submission" date="2024-04" db="EMBL/GenBank/DDBJ databases">
        <title>Salinicola lusitanus LLJ914,a marine bacterium isolated from the Okinawa Trough.</title>
        <authorList>
            <person name="Li J."/>
        </authorList>
    </citation>
    <scope>NUCLEOTIDE SEQUENCE [LARGE SCALE GENOMIC DNA]</scope>
</reference>
<accession>A0AAW0PSD3</accession>
<dbReference type="EMBL" id="JBBPFD010000003">
    <property type="protein sequence ID" value="KAK7933989.1"/>
    <property type="molecule type" value="Genomic_DNA"/>
</dbReference>
<dbReference type="AlphaFoldDB" id="A0AAW0PSD3"/>
<proteinExistence type="predicted"/>
<keyword evidence="3" id="KW-1185">Reference proteome</keyword>
<feature type="region of interest" description="Disordered" evidence="1">
    <location>
        <begin position="48"/>
        <end position="96"/>
    </location>
</feature>